<protein>
    <recommendedName>
        <fullName evidence="3">DUF3830 family protein</fullName>
    </recommendedName>
</protein>
<evidence type="ECO:0008006" key="3">
    <source>
        <dbReference type="Google" id="ProtNLM"/>
    </source>
</evidence>
<dbReference type="Pfam" id="PF12903">
    <property type="entry name" value="DUF3830"/>
    <property type="match status" value="1"/>
</dbReference>
<dbReference type="OrthoDB" id="8479268at2"/>
<evidence type="ECO:0000313" key="2">
    <source>
        <dbReference type="Proteomes" id="UP000003688"/>
    </source>
</evidence>
<dbReference type="Proteomes" id="UP000003688">
    <property type="component" value="Unassembled WGS sequence"/>
</dbReference>
<evidence type="ECO:0000313" key="1">
    <source>
        <dbReference type="EMBL" id="EEF61452.1"/>
    </source>
</evidence>
<keyword evidence="2" id="KW-1185">Reference proteome</keyword>
<sequence length="157" mass="17557">MSVTRRKIKLTYVNTGESVIAEMLDDEAPNVCKHIWENLPIEGKTIHGMYSGAEVFVMLDNPQPMPAENMAQLPLPGELLFFYDGSSGVAGAKKPVAELVLVYGRGVVLRAHEGVPTHCSLFARIPGDWKYDWVDFAKACRRSRWEGPQVLRVERAD</sequence>
<name>B9XFT8_PEDPL</name>
<reference evidence="1 2" key="1">
    <citation type="journal article" date="2011" name="J. Bacteriol.">
        <title>Genome sequence of 'Pedosphaera parvula' Ellin514, an aerobic Verrucomicrobial isolate from pasture soil.</title>
        <authorList>
            <person name="Kant R."/>
            <person name="van Passel M.W."/>
            <person name="Sangwan P."/>
            <person name="Palva A."/>
            <person name="Lucas S."/>
            <person name="Copeland A."/>
            <person name="Lapidus A."/>
            <person name="Glavina Del Rio T."/>
            <person name="Dalin E."/>
            <person name="Tice H."/>
            <person name="Bruce D."/>
            <person name="Goodwin L."/>
            <person name="Pitluck S."/>
            <person name="Chertkov O."/>
            <person name="Larimer F.W."/>
            <person name="Land M.L."/>
            <person name="Hauser L."/>
            <person name="Brettin T.S."/>
            <person name="Detter J.C."/>
            <person name="Han S."/>
            <person name="de Vos W.M."/>
            <person name="Janssen P.H."/>
            <person name="Smidt H."/>
        </authorList>
    </citation>
    <scope>NUCLEOTIDE SEQUENCE [LARGE SCALE GENOMIC DNA]</scope>
    <source>
        <strain evidence="1 2">Ellin514</strain>
    </source>
</reference>
<accession>B9XFT8</accession>
<dbReference type="AlphaFoldDB" id="B9XFT8"/>
<dbReference type="Gene3D" id="2.40.100.20">
    <property type="match status" value="1"/>
</dbReference>
<dbReference type="STRING" id="320771.Cflav_PD4473"/>
<proteinExistence type="predicted"/>
<comment type="caution">
    <text evidence="1">The sequence shown here is derived from an EMBL/GenBank/DDBJ whole genome shotgun (WGS) entry which is preliminary data.</text>
</comment>
<gene>
    <name evidence="1" type="ORF">Cflav_PD4473</name>
</gene>
<dbReference type="EMBL" id="ABOX02000010">
    <property type="protein sequence ID" value="EEF61452.1"/>
    <property type="molecule type" value="Genomic_DNA"/>
</dbReference>
<dbReference type="RefSeq" id="WP_007414684.1">
    <property type="nucleotide sequence ID" value="NZ_ABOX02000010.1"/>
</dbReference>
<dbReference type="InterPro" id="IPR024532">
    <property type="entry name" value="DUF3830"/>
</dbReference>
<organism evidence="1 2">
    <name type="scientific">Pedosphaera parvula (strain Ellin514)</name>
    <dbReference type="NCBI Taxonomy" id="320771"/>
    <lineage>
        <taxon>Bacteria</taxon>
        <taxon>Pseudomonadati</taxon>
        <taxon>Verrucomicrobiota</taxon>
        <taxon>Pedosphaerae</taxon>
        <taxon>Pedosphaerales</taxon>
        <taxon>Pedosphaeraceae</taxon>
        <taxon>Pedosphaera</taxon>
    </lineage>
</organism>